<reference evidence="2" key="1">
    <citation type="submission" date="2021-03" db="EMBL/GenBank/DDBJ databases">
        <title>Draft genome sequence of rust myrtle Austropuccinia psidii MF-1, a brazilian biotype.</title>
        <authorList>
            <person name="Quecine M.C."/>
            <person name="Pachon D.M.R."/>
            <person name="Bonatelli M.L."/>
            <person name="Correr F.H."/>
            <person name="Franceschini L.M."/>
            <person name="Leite T.F."/>
            <person name="Margarido G.R.A."/>
            <person name="Almeida C.A."/>
            <person name="Ferrarezi J.A."/>
            <person name="Labate C.A."/>
        </authorList>
    </citation>
    <scope>NUCLEOTIDE SEQUENCE</scope>
    <source>
        <strain evidence="2">MF-1</strain>
    </source>
</reference>
<dbReference type="Proteomes" id="UP000765509">
    <property type="component" value="Unassembled WGS sequence"/>
</dbReference>
<evidence type="ECO:0000313" key="3">
    <source>
        <dbReference type="Proteomes" id="UP000765509"/>
    </source>
</evidence>
<sequence>MDCVFGSKENLSDFSEMDTKNEGEVIDLNSDVEDASNSGSGLSTYENSQCKAFDQHQEDIEVVDISRQQNLPTVSLDQKAHQKGKMNLIPKHPQLNLKYLHHQHEQETQKFHR</sequence>
<dbReference type="AlphaFoldDB" id="A0A9Q3GSL8"/>
<dbReference type="EMBL" id="AVOT02004769">
    <property type="protein sequence ID" value="MBW0477325.1"/>
    <property type="molecule type" value="Genomic_DNA"/>
</dbReference>
<evidence type="ECO:0000256" key="1">
    <source>
        <dbReference type="SAM" id="MobiDB-lite"/>
    </source>
</evidence>
<name>A0A9Q3GSL8_9BASI</name>
<organism evidence="2 3">
    <name type="scientific">Austropuccinia psidii MF-1</name>
    <dbReference type="NCBI Taxonomy" id="1389203"/>
    <lineage>
        <taxon>Eukaryota</taxon>
        <taxon>Fungi</taxon>
        <taxon>Dikarya</taxon>
        <taxon>Basidiomycota</taxon>
        <taxon>Pucciniomycotina</taxon>
        <taxon>Pucciniomycetes</taxon>
        <taxon>Pucciniales</taxon>
        <taxon>Sphaerophragmiaceae</taxon>
        <taxon>Austropuccinia</taxon>
    </lineage>
</organism>
<proteinExistence type="predicted"/>
<protein>
    <submittedName>
        <fullName evidence="2">Uncharacterized protein</fullName>
    </submittedName>
</protein>
<evidence type="ECO:0000313" key="2">
    <source>
        <dbReference type="EMBL" id="MBW0477325.1"/>
    </source>
</evidence>
<accession>A0A9Q3GSL8</accession>
<keyword evidence="3" id="KW-1185">Reference proteome</keyword>
<gene>
    <name evidence="2" type="ORF">O181_017040</name>
</gene>
<comment type="caution">
    <text evidence="2">The sequence shown here is derived from an EMBL/GenBank/DDBJ whole genome shotgun (WGS) entry which is preliminary data.</text>
</comment>
<feature type="region of interest" description="Disordered" evidence="1">
    <location>
        <begin position="1"/>
        <end position="21"/>
    </location>
</feature>